<keyword evidence="2" id="KW-0472">Membrane</keyword>
<dbReference type="CDD" id="cd12823">
    <property type="entry name" value="Mrs2_Mfm1p-like"/>
    <property type="match status" value="1"/>
</dbReference>
<dbReference type="Pfam" id="PF22099">
    <property type="entry name" value="MRS2-like"/>
    <property type="match status" value="2"/>
</dbReference>
<feature type="transmembrane region" description="Helical" evidence="2">
    <location>
        <begin position="411"/>
        <end position="431"/>
    </location>
</feature>
<reference evidence="4 5" key="1">
    <citation type="submission" date="2017-08" db="EMBL/GenBank/DDBJ databases">
        <title>Acidophilic green algal genome provides insights into adaptation to an acidic environment.</title>
        <authorList>
            <person name="Hirooka S."/>
            <person name="Hirose Y."/>
            <person name="Kanesaki Y."/>
            <person name="Higuchi S."/>
            <person name="Fujiwara T."/>
            <person name="Onuma R."/>
            <person name="Era A."/>
            <person name="Ohbayashi R."/>
            <person name="Uzuka A."/>
            <person name="Nozaki H."/>
            <person name="Yoshikawa H."/>
            <person name="Miyagishima S.Y."/>
        </authorList>
    </citation>
    <scope>NUCLEOTIDE SEQUENCE [LARGE SCALE GENOMIC DNA]</scope>
    <source>
        <strain evidence="4 5">NIES-2499</strain>
    </source>
</reference>
<dbReference type="AlphaFoldDB" id="A0A250WQI6"/>
<comment type="similarity">
    <text evidence="1 2">Belongs to the CorA metal ion transporter (MIT) (TC 1.A.35.5) family.</text>
</comment>
<sequence>MPITFSEIDTVLGPRQPEVRIETEPELQLHNSNEVGVDTQDDGYKSTGSGDEGGSATMRTVSKLGIQPRDLRFLELHAVSYSPPALLARENAIVVSFECIRCIITLTYVLVINPTDERVASLIEDLKAQLVGQQHKMRFPGESKLSDVASKLKFGRAAAVELPFELKALEICFDKIASELSSAATDLEKEALPALDNLTKRIHAPDLEAVRRVKGSIVRLKTRIESLHEVLEKFLNDDSDMHRLNLTAEELSRQSVGGPLARLSRRRLGTRSRSTFQDPSKSLGRHSRPLATSGADTPGSMKATSESSTSSASSNGLDDAEVAEVEMLLEAYDMHLEQALSRIQTLDEYIQDTEDLVNTALDQKRNELIACDLLLNSNIVALGLITTCTALLSMNIVPMTIQLAPDVFNQVAISSMIGTYILLGVFLLWAVKENLLVF</sequence>
<dbReference type="GO" id="GO:0016020">
    <property type="term" value="C:membrane"/>
    <property type="evidence" value="ECO:0007669"/>
    <property type="project" value="UniProtKB-SubCell"/>
</dbReference>
<dbReference type="EMBL" id="BEGY01000002">
    <property type="protein sequence ID" value="GAX73088.1"/>
    <property type="molecule type" value="Genomic_DNA"/>
</dbReference>
<keyword evidence="5" id="KW-1185">Reference proteome</keyword>
<keyword evidence="2" id="KW-0406">Ion transport</keyword>
<dbReference type="InterPro" id="IPR039204">
    <property type="entry name" value="MRS2-like"/>
</dbReference>
<dbReference type="PANTHER" id="PTHR13890:SF31">
    <property type="entry name" value="MAGNESIUM TRANSPORTER MRS2-2-RELATED"/>
    <property type="match status" value="1"/>
</dbReference>
<keyword evidence="2" id="KW-0813">Transport</keyword>
<evidence type="ECO:0000256" key="3">
    <source>
        <dbReference type="SAM" id="MobiDB-lite"/>
    </source>
</evidence>
<evidence type="ECO:0000256" key="1">
    <source>
        <dbReference type="ARBA" id="ARBA00007535"/>
    </source>
</evidence>
<evidence type="ECO:0000313" key="4">
    <source>
        <dbReference type="EMBL" id="GAX73088.1"/>
    </source>
</evidence>
<keyword evidence="2" id="KW-1133">Transmembrane helix</keyword>
<keyword evidence="2" id="KW-0460">Magnesium</keyword>
<feature type="transmembrane region" description="Helical" evidence="2">
    <location>
        <begin position="379"/>
        <end position="399"/>
    </location>
</feature>
<proteinExistence type="inferred from homology"/>
<name>A0A250WQI6_9CHLO</name>
<accession>A0A250WQI6</accession>
<feature type="region of interest" description="Disordered" evidence="3">
    <location>
        <begin position="255"/>
        <end position="317"/>
    </location>
</feature>
<dbReference type="OrthoDB" id="10251508at2759"/>
<dbReference type="Proteomes" id="UP000232323">
    <property type="component" value="Unassembled WGS sequence"/>
</dbReference>
<comment type="caution">
    <text evidence="4">The sequence shown here is derived from an EMBL/GenBank/DDBJ whole genome shotgun (WGS) entry which is preliminary data.</text>
</comment>
<evidence type="ECO:0000256" key="2">
    <source>
        <dbReference type="RuleBase" id="RU366041"/>
    </source>
</evidence>
<comment type="subcellular location">
    <subcellularLocation>
        <location evidence="2">Membrane</location>
        <topology evidence="2">Multi-pass membrane protein</topology>
    </subcellularLocation>
</comment>
<feature type="compositionally biased region" description="Low complexity" evidence="3">
    <location>
        <begin position="303"/>
        <end position="314"/>
    </location>
</feature>
<dbReference type="Gene3D" id="1.20.58.340">
    <property type="entry name" value="Magnesium transport protein CorA, transmembrane region"/>
    <property type="match status" value="1"/>
</dbReference>
<gene>
    <name evidence="4" type="ORF">CEUSTIGMA_g541.t1</name>
</gene>
<feature type="region of interest" description="Disordered" evidence="3">
    <location>
        <begin position="14"/>
        <end position="57"/>
    </location>
</feature>
<organism evidence="4 5">
    <name type="scientific">Chlamydomonas eustigma</name>
    <dbReference type="NCBI Taxonomy" id="1157962"/>
    <lineage>
        <taxon>Eukaryota</taxon>
        <taxon>Viridiplantae</taxon>
        <taxon>Chlorophyta</taxon>
        <taxon>core chlorophytes</taxon>
        <taxon>Chlorophyceae</taxon>
        <taxon>CS clade</taxon>
        <taxon>Chlamydomonadales</taxon>
        <taxon>Chlamydomonadaceae</taxon>
        <taxon>Chlamydomonas</taxon>
    </lineage>
</organism>
<keyword evidence="2" id="KW-0812">Transmembrane</keyword>
<dbReference type="PANTHER" id="PTHR13890">
    <property type="entry name" value="RNA SPLICING PROTEIN MRS2, MITOCHONDRIAL"/>
    <property type="match status" value="1"/>
</dbReference>
<comment type="function">
    <text evidence="2">Magnesium transporter that may mediate the influx of magnesium.</text>
</comment>
<dbReference type="Gene3D" id="2.40.128.330">
    <property type="match status" value="1"/>
</dbReference>
<evidence type="ECO:0000313" key="5">
    <source>
        <dbReference type="Proteomes" id="UP000232323"/>
    </source>
</evidence>
<protein>
    <recommendedName>
        <fullName evidence="2">Magnesium transporter</fullName>
    </recommendedName>
</protein>
<dbReference type="GO" id="GO:0015095">
    <property type="term" value="F:magnesium ion transmembrane transporter activity"/>
    <property type="evidence" value="ECO:0007669"/>
    <property type="project" value="UniProtKB-ARBA"/>
</dbReference>